<dbReference type="PANTHER" id="PTHR19375">
    <property type="entry name" value="HEAT SHOCK PROTEIN 70KDA"/>
    <property type="match status" value="1"/>
</dbReference>
<dbReference type="CDD" id="cd24029">
    <property type="entry name" value="ASKHA_NBD_HSP70_DnaK_HscA_HscC"/>
    <property type="match status" value="1"/>
</dbReference>
<dbReference type="Pfam" id="PF00012">
    <property type="entry name" value="HSP70"/>
    <property type="match status" value="2"/>
</dbReference>
<keyword evidence="9" id="KW-1185">Reference proteome</keyword>
<dbReference type="Proteomes" id="UP000469194">
    <property type="component" value="Unassembled WGS sequence"/>
</dbReference>
<evidence type="ECO:0000256" key="4">
    <source>
        <dbReference type="ARBA" id="ARBA00022840"/>
    </source>
</evidence>
<keyword evidence="2" id="KW-0597">Phosphoprotein</keyword>
<dbReference type="GO" id="GO:0140662">
    <property type="term" value="F:ATP-dependent protein folding chaperone"/>
    <property type="evidence" value="ECO:0007669"/>
    <property type="project" value="InterPro"/>
</dbReference>
<organism evidence="8 9">
    <name type="scientific">Bifidobacterium aerophilum</name>
    <dbReference type="NCBI Taxonomy" id="1798155"/>
    <lineage>
        <taxon>Bacteria</taxon>
        <taxon>Bacillati</taxon>
        <taxon>Actinomycetota</taxon>
        <taxon>Actinomycetes</taxon>
        <taxon>Bifidobacteriales</taxon>
        <taxon>Bifidobacteriaceae</taxon>
        <taxon>Bifidobacterium</taxon>
    </lineage>
</organism>
<comment type="similarity">
    <text evidence="1 7">Belongs to the heat shock protein 70 family.</text>
</comment>
<dbReference type="InterPro" id="IPR013126">
    <property type="entry name" value="Hsp_70_fam"/>
</dbReference>
<dbReference type="InterPro" id="IPR029047">
    <property type="entry name" value="HSP70_peptide-bd_sf"/>
</dbReference>
<keyword evidence="6" id="KW-0143">Chaperone</keyword>
<comment type="caution">
    <text evidence="8">The sequence shown here is derived from an EMBL/GenBank/DDBJ whole genome shotgun (WGS) entry which is preliminary data.</text>
</comment>
<dbReference type="SUPFAM" id="SSF100920">
    <property type="entry name" value="Heat shock protein 70kD (HSP70), peptide-binding domain"/>
    <property type="match status" value="1"/>
</dbReference>
<proteinExistence type="inferred from homology"/>
<dbReference type="InterPro" id="IPR043129">
    <property type="entry name" value="ATPase_NBD"/>
</dbReference>
<reference evidence="8 9" key="1">
    <citation type="submission" date="2019-10" db="EMBL/GenBank/DDBJ databases">
        <title>Bifidobacterium from non-human primates.</title>
        <authorList>
            <person name="Modesto M."/>
        </authorList>
    </citation>
    <scope>NUCLEOTIDE SEQUENCE [LARGE SCALE GENOMIC DNA]</scope>
    <source>
        <strain evidence="8 9">TRE17</strain>
    </source>
</reference>
<keyword evidence="5" id="KW-0346">Stress response</keyword>
<dbReference type="Gene3D" id="2.60.34.10">
    <property type="entry name" value="Substrate Binding Domain Of DNAk, Chain A, domain 1"/>
    <property type="match status" value="1"/>
</dbReference>
<dbReference type="InterPro" id="IPR018181">
    <property type="entry name" value="Heat_shock_70_CS"/>
</dbReference>
<dbReference type="PROSITE" id="PS00329">
    <property type="entry name" value="HSP70_2"/>
    <property type="match status" value="1"/>
</dbReference>
<evidence type="ECO:0000256" key="1">
    <source>
        <dbReference type="ARBA" id="ARBA00007381"/>
    </source>
</evidence>
<name>A0A6N9Z7N7_9BIFI</name>
<evidence type="ECO:0000256" key="7">
    <source>
        <dbReference type="RuleBase" id="RU003322"/>
    </source>
</evidence>
<evidence type="ECO:0000313" key="9">
    <source>
        <dbReference type="Proteomes" id="UP000469194"/>
    </source>
</evidence>
<evidence type="ECO:0000256" key="3">
    <source>
        <dbReference type="ARBA" id="ARBA00022741"/>
    </source>
</evidence>
<accession>A0A6N9Z7N7</accession>
<dbReference type="FunFam" id="3.30.420.40:FF:000071">
    <property type="entry name" value="Molecular chaperone DnaK"/>
    <property type="match status" value="1"/>
</dbReference>
<dbReference type="PROSITE" id="PS01036">
    <property type="entry name" value="HSP70_3"/>
    <property type="match status" value="1"/>
</dbReference>
<gene>
    <name evidence="8" type="ORF">GFD25_10350</name>
</gene>
<dbReference type="GO" id="GO:0005524">
    <property type="term" value="F:ATP binding"/>
    <property type="evidence" value="ECO:0007669"/>
    <property type="project" value="UniProtKB-KW"/>
</dbReference>
<evidence type="ECO:0000256" key="2">
    <source>
        <dbReference type="ARBA" id="ARBA00022553"/>
    </source>
</evidence>
<protein>
    <submittedName>
        <fullName evidence="8">Hsp70 family protein</fullName>
    </submittedName>
</protein>
<dbReference type="Gene3D" id="3.90.640.10">
    <property type="entry name" value="Actin, Chain A, domain 4"/>
    <property type="match status" value="1"/>
</dbReference>
<dbReference type="SUPFAM" id="SSF53067">
    <property type="entry name" value="Actin-like ATPase domain"/>
    <property type="match status" value="2"/>
</dbReference>
<dbReference type="RefSeq" id="WP_163232577.1">
    <property type="nucleotide sequence ID" value="NZ_WHZW01000024.1"/>
</dbReference>
<dbReference type="PRINTS" id="PR00301">
    <property type="entry name" value="HEATSHOCK70"/>
</dbReference>
<dbReference type="PROSITE" id="PS00297">
    <property type="entry name" value="HSP70_1"/>
    <property type="match status" value="1"/>
</dbReference>
<dbReference type="AlphaFoldDB" id="A0A6N9Z7N7"/>
<keyword evidence="4 7" id="KW-0067">ATP-binding</keyword>
<dbReference type="EMBL" id="WHZW01000024">
    <property type="protein sequence ID" value="NEG90374.1"/>
    <property type="molecule type" value="Genomic_DNA"/>
</dbReference>
<evidence type="ECO:0000256" key="5">
    <source>
        <dbReference type="ARBA" id="ARBA00023016"/>
    </source>
</evidence>
<dbReference type="Gene3D" id="3.30.420.40">
    <property type="match status" value="2"/>
</dbReference>
<evidence type="ECO:0000256" key="6">
    <source>
        <dbReference type="ARBA" id="ARBA00023186"/>
    </source>
</evidence>
<evidence type="ECO:0000313" key="8">
    <source>
        <dbReference type="EMBL" id="NEG90374.1"/>
    </source>
</evidence>
<keyword evidence="3 7" id="KW-0547">Nucleotide-binding</keyword>
<sequence>MAVIGIDLGTTYSAAAVSIDGHSAQVLPNQEGQNTTPSVVFFPDTDGAEEPMVGEMAKNSAAGSPYNVVQFIKRQMGNPDFVYTSPNGTDFRPEEISALILKYIKQYAELDLGEPVTDAVITVPAYFDDARRTATKQAGKLAGFNVLQVFNEPTAAAIAYGLTSQNNGRVLVYDLGGGTFDITLMEIRDGSFNVIATDGDPNLGGFDFDNEISKLIVADLAKQGYTVDEYDDQLYAEIREKSEILKRGLSNVAQSTAIFTIDGKTYRVRITRDEFEAATETLLKRTQERLELLLENQHVQWSGIDYLLMIGGSTRMPMVRRMLERLSGRQLRHEIDPDTAVAIGAAIYAASLSAPGGGSAASDADGATAGSTGSDIVISDVTSQSLGVIVVGPNDRDVNSIIIRNNTPIPAKASDVFYTTVDNQRALNVQVTEGNDDDPRYVKILANQILPVPPHPAGSPIRVTFAYDIDQTVFVEVEDLTENRSLGTFDIDRTANMSNAQMRQAQSKIDGMNVD</sequence>